<feature type="transmembrane region" description="Helical" evidence="5">
    <location>
        <begin position="41"/>
        <end position="65"/>
    </location>
</feature>
<reference evidence="8" key="1">
    <citation type="submission" date="2017-02" db="UniProtKB">
        <authorList>
            <consortium name="WormBaseParasite"/>
        </authorList>
    </citation>
    <scope>IDENTIFICATION</scope>
</reference>
<protein>
    <submittedName>
        <fullName evidence="8">Tetraspanin</fullName>
    </submittedName>
</protein>
<dbReference type="Pfam" id="PF00335">
    <property type="entry name" value="Tetraspanin"/>
    <property type="match status" value="1"/>
</dbReference>
<evidence type="ECO:0000256" key="4">
    <source>
        <dbReference type="ARBA" id="ARBA00023136"/>
    </source>
</evidence>
<dbReference type="InterPro" id="IPR008952">
    <property type="entry name" value="Tetraspanin_EC2_sf"/>
</dbReference>
<dbReference type="SUPFAM" id="SSF48652">
    <property type="entry name" value="Tetraspanin"/>
    <property type="match status" value="1"/>
</dbReference>
<dbReference type="EMBL" id="UXUI01009873">
    <property type="protein sequence ID" value="VDD94437.1"/>
    <property type="molecule type" value="Genomic_DNA"/>
</dbReference>
<proteinExistence type="predicted"/>
<gene>
    <name evidence="6" type="ORF">EVEC_LOCUS9188</name>
</gene>
<dbReference type="InterPro" id="IPR018499">
    <property type="entry name" value="Tetraspanin/Peripherin"/>
</dbReference>
<dbReference type="OrthoDB" id="438211at2759"/>
<name>A0A0N4VG94_ENTVE</name>
<organism evidence="8">
    <name type="scientific">Enterobius vermicularis</name>
    <name type="common">Human pinworm</name>
    <dbReference type="NCBI Taxonomy" id="51028"/>
    <lineage>
        <taxon>Eukaryota</taxon>
        <taxon>Metazoa</taxon>
        <taxon>Ecdysozoa</taxon>
        <taxon>Nematoda</taxon>
        <taxon>Chromadorea</taxon>
        <taxon>Rhabditida</taxon>
        <taxon>Spirurina</taxon>
        <taxon>Oxyuridomorpha</taxon>
        <taxon>Oxyuroidea</taxon>
        <taxon>Oxyuridae</taxon>
        <taxon>Enterobius</taxon>
    </lineage>
</organism>
<keyword evidence="7" id="KW-1185">Reference proteome</keyword>
<accession>A0A0N4VG94</accession>
<comment type="subcellular location">
    <subcellularLocation>
        <location evidence="1">Membrane</location>
        <topology evidence="1">Multi-pass membrane protein</topology>
    </subcellularLocation>
</comment>
<evidence type="ECO:0000256" key="1">
    <source>
        <dbReference type="ARBA" id="ARBA00004141"/>
    </source>
</evidence>
<dbReference type="Gene3D" id="1.10.1450.10">
    <property type="entry name" value="Tetraspanin"/>
    <property type="match status" value="1"/>
</dbReference>
<feature type="transmembrane region" description="Helical" evidence="5">
    <location>
        <begin position="189"/>
        <end position="211"/>
    </location>
</feature>
<reference evidence="6 7" key="2">
    <citation type="submission" date="2018-10" db="EMBL/GenBank/DDBJ databases">
        <authorList>
            <consortium name="Pathogen Informatics"/>
        </authorList>
    </citation>
    <scope>NUCLEOTIDE SEQUENCE [LARGE SCALE GENOMIC DNA]</scope>
</reference>
<dbReference type="STRING" id="51028.A0A0N4VG94"/>
<feature type="transmembrane region" description="Helical" evidence="5">
    <location>
        <begin position="72"/>
        <end position="91"/>
    </location>
</feature>
<dbReference type="GO" id="GO:0016020">
    <property type="term" value="C:membrane"/>
    <property type="evidence" value="ECO:0007669"/>
    <property type="project" value="UniProtKB-SubCell"/>
</dbReference>
<dbReference type="Proteomes" id="UP000274131">
    <property type="component" value="Unassembled WGS sequence"/>
</dbReference>
<dbReference type="WBParaSite" id="EVEC_0000979101-mRNA-1">
    <property type="protein sequence ID" value="EVEC_0000979101-mRNA-1"/>
    <property type="gene ID" value="EVEC_0000979101"/>
</dbReference>
<dbReference type="AlphaFoldDB" id="A0A0N4VG94"/>
<keyword evidence="3 5" id="KW-1133">Transmembrane helix</keyword>
<sequence>MLVGIVLVIISFVFRFGRGFGEFARHAEKHDDFLELRRLDIIFGLFTAAGIILILMCPVAVYAVIRQRPYAAAVAIMVVVQLIVGLMSFTYSDEINQLEADDLLFKSANRTMDYWTQHGGVKPPQRQEDIDTEFWTVTQRTLKCCGVTSYKDWLLWTNRTEVLEEYECHAENYDTGCGHEIRHRVATDATFVGISAIAVLVFEVFHLVLLLKTIKPQPTCICL</sequence>
<keyword evidence="4 5" id="KW-0472">Membrane</keyword>
<evidence type="ECO:0000313" key="6">
    <source>
        <dbReference type="EMBL" id="VDD94437.1"/>
    </source>
</evidence>
<evidence type="ECO:0000313" key="8">
    <source>
        <dbReference type="WBParaSite" id="EVEC_0000979101-mRNA-1"/>
    </source>
</evidence>
<evidence type="ECO:0000256" key="3">
    <source>
        <dbReference type="ARBA" id="ARBA00022989"/>
    </source>
</evidence>
<evidence type="ECO:0000256" key="5">
    <source>
        <dbReference type="SAM" id="Phobius"/>
    </source>
</evidence>
<evidence type="ECO:0000313" key="7">
    <source>
        <dbReference type="Proteomes" id="UP000274131"/>
    </source>
</evidence>
<evidence type="ECO:0000256" key="2">
    <source>
        <dbReference type="ARBA" id="ARBA00022692"/>
    </source>
</evidence>
<keyword evidence="2 5" id="KW-0812">Transmembrane</keyword>